<name>A0AAV9IV13_CYACA</name>
<organism evidence="1 2">
    <name type="scientific">Cyanidium caldarium</name>
    <name type="common">Red alga</name>
    <dbReference type="NCBI Taxonomy" id="2771"/>
    <lineage>
        <taxon>Eukaryota</taxon>
        <taxon>Rhodophyta</taxon>
        <taxon>Bangiophyceae</taxon>
        <taxon>Cyanidiales</taxon>
        <taxon>Cyanidiaceae</taxon>
        <taxon>Cyanidium</taxon>
    </lineage>
</organism>
<accession>A0AAV9IV13</accession>
<keyword evidence="2" id="KW-1185">Reference proteome</keyword>
<gene>
    <name evidence="1" type="ORF">CDCA_CDCA07G2202</name>
</gene>
<dbReference type="Proteomes" id="UP001301350">
    <property type="component" value="Unassembled WGS sequence"/>
</dbReference>
<proteinExistence type="predicted"/>
<reference evidence="1 2" key="1">
    <citation type="submission" date="2022-07" db="EMBL/GenBank/DDBJ databases">
        <title>Genome-wide signatures of adaptation to extreme environments.</title>
        <authorList>
            <person name="Cho C.H."/>
            <person name="Yoon H.S."/>
        </authorList>
    </citation>
    <scope>NUCLEOTIDE SEQUENCE [LARGE SCALE GENOMIC DNA]</scope>
    <source>
        <strain evidence="1 2">DBV 063 E5</strain>
    </source>
</reference>
<dbReference type="AlphaFoldDB" id="A0AAV9IV13"/>
<comment type="caution">
    <text evidence="1">The sequence shown here is derived from an EMBL/GenBank/DDBJ whole genome shotgun (WGS) entry which is preliminary data.</text>
</comment>
<protein>
    <submittedName>
        <fullName evidence="1">Uncharacterized protein</fullName>
    </submittedName>
</protein>
<evidence type="ECO:0000313" key="1">
    <source>
        <dbReference type="EMBL" id="KAK4536177.1"/>
    </source>
</evidence>
<evidence type="ECO:0000313" key="2">
    <source>
        <dbReference type="Proteomes" id="UP001301350"/>
    </source>
</evidence>
<dbReference type="EMBL" id="JANCYW010000007">
    <property type="protein sequence ID" value="KAK4536177.1"/>
    <property type="molecule type" value="Genomic_DNA"/>
</dbReference>
<sequence>MFTELAGHPALRTRYRYALYMEPDAVPIRGNFLGAVADTAWWALSNHKLAVQSGCTADKSARDSGWRNGSPALYRMGDEAADFFRHAIADFGCNPRGSSCGFAWDVYLATATGFGSDHAAEVSVSCLFHHAGSLMGGPKGQVPWSSLQALPFAEEIYLVHSAYVVNETSVILEELEREMETGPHGLLEQLRCLWRYDKAIC</sequence>